<dbReference type="PANTHER" id="PTHR28271:SF1">
    <property type="entry name" value="LARGE RIBOSOMAL SUBUNIT PROTEIN ML60"/>
    <property type="match status" value="1"/>
</dbReference>
<organism evidence="1 2">
    <name type="scientific">Ascobolus immersus RN42</name>
    <dbReference type="NCBI Taxonomy" id="1160509"/>
    <lineage>
        <taxon>Eukaryota</taxon>
        <taxon>Fungi</taxon>
        <taxon>Dikarya</taxon>
        <taxon>Ascomycota</taxon>
        <taxon>Pezizomycotina</taxon>
        <taxon>Pezizomycetes</taxon>
        <taxon>Pezizales</taxon>
        <taxon>Ascobolaceae</taxon>
        <taxon>Ascobolus</taxon>
    </lineage>
</organism>
<dbReference type="Proteomes" id="UP000275078">
    <property type="component" value="Unassembled WGS sequence"/>
</dbReference>
<dbReference type="GO" id="GO:0003735">
    <property type="term" value="F:structural constituent of ribosome"/>
    <property type="evidence" value="ECO:0007669"/>
    <property type="project" value="TreeGrafter"/>
</dbReference>
<keyword evidence="1" id="KW-0689">Ribosomal protein</keyword>
<evidence type="ECO:0000313" key="1">
    <source>
        <dbReference type="EMBL" id="RPA80899.1"/>
    </source>
</evidence>
<keyword evidence="1" id="KW-0687">Ribonucleoprotein</keyword>
<dbReference type="GO" id="GO:0005762">
    <property type="term" value="C:mitochondrial large ribosomal subunit"/>
    <property type="evidence" value="ECO:0007669"/>
    <property type="project" value="TreeGrafter"/>
</dbReference>
<dbReference type="Pfam" id="PF09784">
    <property type="entry name" value="L31"/>
    <property type="match status" value="1"/>
</dbReference>
<reference evidence="1 2" key="1">
    <citation type="journal article" date="2018" name="Nat. Ecol. Evol.">
        <title>Pezizomycetes genomes reveal the molecular basis of ectomycorrhizal truffle lifestyle.</title>
        <authorList>
            <person name="Murat C."/>
            <person name="Payen T."/>
            <person name="Noel B."/>
            <person name="Kuo A."/>
            <person name="Morin E."/>
            <person name="Chen J."/>
            <person name="Kohler A."/>
            <person name="Krizsan K."/>
            <person name="Balestrini R."/>
            <person name="Da Silva C."/>
            <person name="Montanini B."/>
            <person name="Hainaut M."/>
            <person name="Levati E."/>
            <person name="Barry K.W."/>
            <person name="Belfiori B."/>
            <person name="Cichocki N."/>
            <person name="Clum A."/>
            <person name="Dockter R.B."/>
            <person name="Fauchery L."/>
            <person name="Guy J."/>
            <person name="Iotti M."/>
            <person name="Le Tacon F."/>
            <person name="Lindquist E.A."/>
            <person name="Lipzen A."/>
            <person name="Malagnac F."/>
            <person name="Mello A."/>
            <person name="Molinier V."/>
            <person name="Miyauchi S."/>
            <person name="Poulain J."/>
            <person name="Riccioni C."/>
            <person name="Rubini A."/>
            <person name="Sitrit Y."/>
            <person name="Splivallo R."/>
            <person name="Traeger S."/>
            <person name="Wang M."/>
            <person name="Zifcakova L."/>
            <person name="Wipf D."/>
            <person name="Zambonelli A."/>
            <person name="Paolocci F."/>
            <person name="Nowrousian M."/>
            <person name="Ottonello S."/>
            <person name="Baldrian P."/>
            <person name="Spatafora J.W."/>
            <person name="Henrissat B."/>
            <person name="Nagy L.G."/>
            <person name="Aury J.M."/>
            <person name="Wincker P."/>
            <person name="Grigoriev I.V."/>
            <person name="Bonfante P."/>
            <person name="Martin F.M."/>
        </authorList>
    </citation>
    <scope>NUCLEOTIDE SEQUENCE [LARGE SCALE GENOMIC DNA]</scope>
    <source>
        <strain evidence="1 2">RN42</strain>
    </source>
</reference>
<evidence type="ECO:0000313" key="2">
    <source>
        <dbReference type="Proteomes" id="UP000275078"/>
    </source>
</evidence>
<proteinExistence type="predicted"/>
<dbReference type="AlphaFoldDB" id="A0A3N4I4D5"/>
<dbReference type="OrthoDB" id="2332379at2759"/>
<dbReference type="PANTHER" id="PTHR28271">
    <property type="entry name" value="54S RIBOSOMAL PROTEIN L31, MITOCHONDRIAL"/>
    <property type="match status" value="1"/>
</dbReference>
<dbReference type="STRING" id="1160509.A0A3N4I4D5"/>
<name>A0A3N4I4D5_ASCIM</name>
<dbReference type="EMBL" id="ML119684">
    <property type="protein sequence ID" value="RPA80899.1"/>
    <property type="molecule type" value="Genomic_DNA"/>
</dbReference>
<gene>
    <name evidence="1" type="ORF">BJ508DRAFT_415155</name>
</gene>
<dbReference type="InterPro" id="IPR016340">
    <property type="entry name" value="Ribosomal_mL60"/>
</dbReference>
<sequence>MFPSPRLLGGLLWKRPWRLSNPQKLRHRRRLRRVDDIVDTVESALLRNGMSPIYEIERWKAEMPREEEMEPKDKYTVFDRKERKYRKAIHKVPKWTRVSQRVNPPGY</sequence>
<accession>A0A3N4I4D5</accession>
<keyword evidence="2" id="KW-1185">Reference proteome</keyword>
<protein>
    <submittedName>
        <fullName evidence="1">Mitochondrial ribosomal protein subunit L31</fullName>
    </submittedName>
</protein>